<dbReference type="Pfam" id="PF26639">
    <property type="entry name" value="Het-6_barrel"/>
    <property type="match status" value="1"/>
</dbReference>
<organism evidence="2 3">
    <name type="scientific">Decorospora gaudefroyi</name>
    <dbReference type="NCBI Taxonomy" id="184978"/>
    <lineage>
        <taxon>Eukaryota</taxon>
        <taxon>Fungi</taxon>
        <taxon>Dikarya</taxon>
        <taxon>Ascomycota</taxon>
        <taxon>Pezizomycotina</taxon>
        <taxon>Dothideomycetes</taxon>
        <taxon>Pleosporomycetidae</taxon>
        <taxon>Pleosporales</taxon>
        <taxon>Pleosporineae</taxon>
        <taxon>Pleosporaceae</taxon>
        <taxon>Decorospora</taxon>
    </lineage>
</organism>
<dbReference type="InterPro" id="IPR036890">
    <property type="entry name" value="HATPase_C_sf"/>
</dbReference>
<dbReference type="PANTHER" id="PTHR24148">
    <property type="entry name" value="ANKYRIN REPEAT DOMAIN-CONTAINING PROTEIN 39 HOMOLOG-RELATED"/>
    <property type="match status" value="1"/>
</dbReference>
<feature type="non-terminal residue" evidence="2">
    <location>
        <position position="1"/>
    </location>
</feature>
<reference evidence="2" key="1">
    <citation type="submission" date="2020-01" db="EMBL/GenBank/DDBJ databases">
        <authorList>
            <consortium name="DOE Joint Genome Institute"/>
            <person name="Haridas S."/>
            <person name="Albert R."/>
            <person name="Binder M."/>
            <person name="Bloem J."/>
            <person name="Labutti K."/>
            <person name="Salamov A."/>
            <person name="Andreopoulos B."/>
            <person name="Baker S.E."/>
            <person name="Barry K."/>
            <person name="Bills G."/>
            <person name="Bluhm B.H."/>
            <person name="Cannon C."/>
            <person name="Castanera R."/>
            <person name="Culley D.E."/>
            <person name="Daum C."/>
            <person name="Ezra D."/>
            <person name="Gonzalez J.B."/>
            <person name="Henrissat B."/>
            <person name="Kuo A."/>
            <person name="Liang C."/>
            <person name="Lipzen A."/>
            <person name="Lutzoni F."/>
            <person name="Magnuson J."/>
            <person name="Mondo S."/>
            <person name="Nolan M."/>
            <person name="Ohm R."/>
            <person name="Pangilinan J."/>
            <person name="Park H.-J."/>
            <person name="Ramirez L."/>
            <person name="Alfaro M."/>
            <person name="Sun H."/>
            <person name="Tritt A."/>
            <person name="Yoshinaga Y."/>
            <person name="Zwiers L.-H."/>
            <person name="Turgeon B.G."/>
            <person name="Goodwin S.B."/>
            <person name="Spatafora J.W."/>
            <person name="Crous P.W."/>
            <person name="Grigoriev I.V."/>
        </authorList>
    </citation>
    <scope>NUCLEOTIDE SEQUENCE</scope>
    <source>
        <strain evidence="2">P77</strain>
    </source>
</reference>
<dbReference type="EMBL" id="ML975244">
    <property type="protein sequence ID" value="KAF1839660.1"/>
    <property type="molecule type" value="Genomic_DNA"/>
</dbReference>
<sequence length="2062" mass="231545">LSSQLYEKSTHFLLELIQNADDNTYNTPTPTLSFSYAPGSLRIDCNEVGFTADNVEAICAINQSTKSNKKNDGDYIGEKGIGFKSVFKAADVAWIASREYTFKFDQTKFLGMVTPVWAEFPGEIWPGWTSIHLSLSKSFEETALVQELRMFDANLLIFLRHVKEIQIRIVSESGHVEEQKISKCEVRQGHDRIIALRVHDGINRYLIRTYIIENLPREKKRLDWNRTKILLGFPVAQRHEAPQHIPQKVYAYLPMKYIWPWYLPDPVATTNGFFDLAMQTIMTNLRELPVLESCAGTMEKAASLKHVPSDMFIDGSGTPFTLTTRTATKYLSPTYPNWAVQGTISIGVSQLSSREFLEDLESLIREDRDFFCAKSQLWHTQLAESLYKLTTDDQSLSLMQKIYLIPLQDGTWASAEGKSMFFAKGESSLEVPSGINVLIVDGAAESDAHRRKLLVSLGVKAWEAPEICRLILRVHGSPGFDATALTPEQLISHAAFFYKSSWQLPKDVDIWFATVQDERCFGRKLYIDGSITSDSSMSRVFAKLRERFPVIHNGYLEAFSSDLKWPHWLVDNLGLSMVPRLVTPLIEPKPQAVSKTQVSEVAPPASSGHGQTTEDLGIDLGNIDSALGLPNATYAPGTAEQETAVDGTAGTRGILSIRLSISIKAFRSKPSAQDHDVKVVFTLSDDFIYMFSECQSSDVLQILRENWHHFSRWIDGAHMSWQDREFVASSVELKNRLGSCIVSSASGTVPLRETILPAIDPRLDDGCIIPALDIMTPQHADWRLLGSVGVVLTADVHYYLRCLISISEHDHADIDHVAYIYDKIQSFYRVHEPIIRAAFFERNVVLTRARQSKSSKSRTWINMHDCLARNIAIDYEYPSSSYLFRCLSSPSGDPIASLVAIAALISSSSKLEDISRLFRNISKALKNVTPSEAAQLLRPLQKRNVFPILNDSGNHVYDRLSSIGDTSWFIADRPLIRKSFQNKLPLLALSTGDIAASEDLLRVLRLEDRLLSKLATSRTTPVGRVKTHWAWTSSLRAKRQFFKALIPRSHSSSATIMHRIENIRGNVAPFISQMYTMKAGSVMTEGNSIAGRTSLSVIGNSLSLFLTEELANTESPPYELSILLADELKIEDVGHRSLLYTVLMNSSLENIHSTFVQQGIEVDGLSRYLAHRGDLTRIPSPFWGSMTQGRENGFRGLDGSRFDRFRSERYYHHPNEDRRLPMNTLMRLDRSLVEGLQAVPARLVGREHIQHLGEHLTSKILQTHLGHLYDPERDWTSELRSRSGHQPFQSFDSYAAFTLKGHELARQMTAFVTSFGRQTTPNWNAILPRVSPIYHLDVVVNRGSTSSSFVLNTSQIERVGMRRYTMAGQEVELDTDINIALLLKISDVYLSNAPSAELIVDPWRLLCSSNLRLDTEWMLTATLAHDSLEHPRKKRKLPTLSVPWLAEGNLTSRQLRSALLEQQMFSHRALRSGEIRLINVLPGTPQDPLQGVVIHVPLKSAPQYRALSYVWGTGQETEELVTLDGTLPITSSLWKALCTVRHKDQSTTLWVDAICINQRDGKEKAKQIRKLPVIFQNASFTYAFLEGGDSSDSALEMLMQVGEDGSEEDDWPDDLCKVPTSWRDDPVPHLDDEVWTSVKTLFSLPFFRRVWIIQEIVAAWNVKFVCGRWTIDWSDLHLAMEIVDRQVQLSDTDTTHLTSTWEPFLSLAAQREWEARSHRWSLSMLLEHFRYAQSTLSRDRLFALLGLASDGNEADFEPDYDSPLQEVLLKFARVFVRQGGGMQLLYRAGLQEDLDGATSWVPDWTVQRPTSLADVSEGGITFAASGPQQPVIECSPDSDELLVGGYAVDEVEIVSVSSNVEEELSMYFNEVDKMIDDATISPTQTSREDLKWKVPIAGALFPKVATSGGGDLRSSYAALRNSLNFKGKGKGKSSVDNTMGFVHHENNNSNNHTGAYTTFLEKLAANAYHNQGQDYLAILGDTVRGWRFVATKKGYVGTVPNRTKAGDTIAIMKGGRVPFVLRKSDARATPTFRLVGECYVHDLMNGHGLSLPGVEETTFTLY</sequence>
<dbReference type="PANTHER" id="PTHR24148:SF73">
    <property type="entry name" value="HET DOMAIN PROTEIN (AFU_ORTHOLOGUE AFUA_8G01020)"/>
    <property type="match status" value="1"/>
</dbReference>
<proteinExistence type="predicted"/>
<dbReference type="OrthoDB" id="4850726at2759"/>
<dbReference type="Pfam" id="PF06985">
    <property type="entry name" value="HET"/>
    <property type="match status" value="1"/>
</dbReference>
<dbReference type="Gene3D" id="3.30.565.10">
    <property type="entry name" value="Histidine kinase-like ATPase, C-terminal domain"/>
    <property type="match status" value="1"/>
</dbReference>
<dbReference type="NCBIfam" id="NF047352">
    <property type="entry name" value="P_loop_sacsin"/>
    <property type="match status" value="1"/>
</dbReference>
<keyword evidence="3" id="KW-1185">Reference proteome</keyword>
<accession>A0A6A5KTY9</accession>
<evidence type="ECO:0000313" key="3">
    <source>
        <dbReference type="Proteomes" id="UP000800040"/>
    </source>
</evidence>
<dbReference type="InterPro" id="IPR010730">
    <property type="entry name" value="HET"/>
</dbReference>
<protein>
    <recommendedName>
        <fullName evidence="1">Heterokaryon incompatibility domain-containing protein</fullName>
    </recommendedName>
</protein>
<evidence type="ECO:0000313" key="2">
    <source>
        <dbReference type="EMBL" id="KAF1839660.1"/>
    </source>
</evidence>
<dbReference type="SUPFAM" id="SSF55874">
    <property type="entry name" value="ATPase domain of HSP90 chaperone/DNA topoisomerase II/histidine kinase"/>
    <property type="match status" value="1"/>
</dbReference>
<feature type="domain" description="Heterokaryon incompatibility" evidence="1">
    <location>
        <begin position="1504"/>
        <end position="1655"/>
    </location>
</feature>
<evidence type="ECO:0000259" key="1">
    <source>
        <dbReference type="Pfam" id="PF06985"/>
    </source>
</evidence>
<dbReference type="Proteomes" id="UP000800040">
    <property type="component" value="Unassembled WGS sequence"/>
</dbReference>
<name>A0A6A5KTY9_9PLEO</name>
<dbReference type="InterPro" id="IPR052895">
    <property type="entry name" value="HetReg/Transcr_Mod"/>
</dbReference>
<gene>
    <name evidence="2" type="ORF">BDW02DRAFT_486530</name>
</gene>